<dbReference type="AlphaFoldDB" id="D4XKB1"/>
<proteinExistence type="predicted"/>
<dbReference type="EMBL" id="ADMT01000053">
    <property type="protein sequence ID" value="EFF84369.1"/>
    <property type="molecule type" value="Genomic_DNA"/>
</dbReference>
<evidence type="ECO:0000313" key="2">
    <source>
        <dbReference type="Proteomes" id="UP000003085"/>
    </source>
</evidence>
<reference evidence="2" key="1">
    <citation type="submission" date="2010-03" db="EMBL/GenBank/DDBJ databases">
        <title>Complete sequence of Mobiluncus curtisii ATCC 43063.</title>
        <authorList>
            <person name="Muzny D."/>
            <person name="Qin X."/>
            <person name="Deng J."/>
            <person name="Jiang H."/>
            <person name="Liu Y."/>
            <person name="Qu J."/>
            <person name="Song X.-Z."/>
            <person name="Zhang L."/>
            <person name="Thornton R."/>
            <person name="Coyle M."/>
            <person name="Francisco L."/>
            <person name="Jackson L."/>
            <person name="Javaid M."/>
            <person name="Korchina V."/>
            <person name="Kovar C."/>
            <person name="Mata R."/>
            <person name="Mathew T."/>
            <person name="Ngo R."/>
            <person name="Nguyen L."/>
            <person name="Nguyen N."/>
            <person name="Okwuonu G."/>
            <person name="Ongeri F."/>
            <person name="Pham C."/>
            <person name="Simmons D."/>
            <person name="Wilczek-Boney K."/>
            <person name="Hale W."/>
            <person name="Jakkamsetti A."/>
            <person name="Pham P."/>
            <person name="Ruth R."/>
            <person name="San Lucas F."/>
            <person name="Warren J."/>
            <person name="Zhang J."/>
            <person name="Zhao Z."/>
            <person name="Zhou C."/>
            <person name="Zhu D."/>
            <person name="Lee S."/>
            <person name="Bess C."/>
            <person name="Blankenburg K."/>
            <person name="Forbes L."/>
            <person name="Fu Q."/>
            <person name="Gubbala S."/>
            <person name="Hirani K."/>
            <person name="Jayaseelan J.C."/>
            <person name="Lara F."/>
            <person name="Munidasa M."/>
            <person name="Palculict T."/>
            <person name="Patil S."/>
            <person name="Pu L.-L."/>
            <person name="Saada N."/>
            <person name="Tang L."/>
            <person name="Weissenberger G."/>
            <person name="Zhu Y."/>
            <person name="Hemphill L."/>
            <person name="Shang Y."/>
            <person name="Youmans B."/>
            <person name="Ayvaz T."/>
            <person name="Ross M."/>
            <person name="Santibanez J."/>
            <person name="Aqrawi P."/>
            <person name="Gross S."/>
            <person name="Joshi V."/>
            <person name="Fowler G."/>
            <person name="Nazareth L."/>
            <person name="Reid J."/>
            <person name="Worley K."/>
            <person name="Petrosino J."/>
            <person name="Highlander S."/>
            <person name="Gibbs R."/>
            <person name="Gibbs R."/>
        </authorList>
    </citation>
    <scope>NUCLEOTIDE SEQUENCE [LARGE SCALE GENOMIC DNA]</scope>
    <source>
        <strain evidence="2">ATCC 19194</strain>
    </source>
</reference>
<dbReference type="Proteomes" id="UP000003085">
    <property type="component" value="Unassembled WGS sequence"/>
</dbReference>
<gene>
    <name evidence="1" type="ORF">HMP0015_0153</name>
</gene>
<name>D4XKB1_ACIHA</name>
<comment type="caution">
    <text evidence="1">The sequence shown here is derived from an EMBL/GenBank/DDBJ whole genome shotgun (WGS) entry which is preliminary data.</text>
</comment>
<accession>D4XKB1</accession>
<protein>
    <submittedName>
        <fullName evidence="1">Uncharacterized protein</fullName>
    </submittedName>
</protein>
<dbReference type="HOGENOM" id="CLU_2379708_0_0_6"/>
<sequence length="91" mass="10594">MHLMDVRHGLLLLEQQECNQSFNELNAENKVKVLQYALGESVSVYWPNLALNWIENNPESLTTILKGILIGSMGKHWANQHYKHRVKRILK</sequence>
<organism evidence="1 2">
    <name type="scientific">Acinetobacter haemolyticus ATCC 19194</name>
    <dbReference type="NCBI Taxonomy" id="707232"/>
    <lineage>
        <taxon>Bacteria</taxon>
        <taxon>Pseudomonadati</taxon>
        <taxon>Pseudomonadota</taxon>
        <taxon>Gammaproteobacteria</taxon>
        <taxon>Moraxellales</taxon>
        <taxon>Moraxellaceae</taxon>
        <taxon>Acinetobacter</taxon>
    </lineage>
</organism>
<evidence type="ECO:0000313" key="1">
    <source>
        <dbReference type="EMBL" id="EFF84369.1"/>
    </source>
</evidence>